<dbReference type="EMBL" id="CP027768">
    <property type="protein sequence ID" value="AYW49638.1"/>
    <property type="molecule type" value="Genomic_DNA"/>
</dbReference>
<feature type="transmembrane region" description="Helical" evidence="1">
    <location>
        <begin position="330"/>
        <end position="348"/>
    </location>
</feature>
<feature type="transmembrane region" description="Helical" evidence="1">
    <location>
        <begin position="253"/>
        <end position="270"/>
    </location>
</feature>
<reference evidence="2 3" key="1">
    <citation type="journal article" date="2012" name="Int. J. Syst. Evol. Microbiol.">
        <title>Characterization of Tetragenococcus strains from sugar thick juice reveals a novel species, Tetragenococcus osmophilus sp. nov., and divides Tetragenococcus halophilus into two subspecies, T. halophilus subsp. halophilus subsp. nov. and T. halophilus subsp. flandriensis subsp. nov.</title>
        <authorList>
            <person name="Juste A."/>
            <person name="Van Trappen S."/>
            <person name="Verreth C."/>
            <person name="Cleenwerck I."/>
            <person name="De Vos P."/>
            <person name="Lievens B."/>
            <person name="Willems K.A."/>
        </authorList>
    </citation>
    <scope>NUCLEOTIDE SEQUENCE [LARGE SCALE GENOMIC DNA]</scope>
    <source>
        <strain evidence="2 3">LMG 26042</strain>
    </source>
</reference>
<feature type="transmembrane region" description="Helical" evidence="1">
    <location>
        <begin position="201"/>
        <end position="220"/>
    </location>
</feature>
<keyword evidence="1" id="KW-0812">Transmembrane</keyword>
<feature type="transmembrane region" description="Helical" evidence="1">
    <location>
        <begin position="306"/>
        <end position="323"/>
    </location>
</feature>
<feature type="transmembrane region" description="Helical" evidence="1">
    <location>
        <begin position="164"/>
        <end position="189"/>
    </location>
</feature>
<proteinExistence type="predicted"/>
<dbReference type="InterPro" id="IPR049458">
    <property type="entry name" value="EpsG-like"/>
</dbReference>
<protein>
    <submittedName>
        <fullName evidence="2">EpsG family protein</fullName>
    </submittedName>
</protein>
<feature type="transmembrane region" description="Helical" evidence="1">
    <location>
        <begin position="282"/>
        <end position="300"/>
    </location>
</feature>
<evidence type="ECO:0000256" key="1">
    <source>
        <dbReference type="SAM" id="Phobius"/>
    </source>
</evidence>
<accession>A0A3G5FHN6</accession>
<feature type="transmembrane region" description="Helical" evidence="1">
    <location>
        <begin position="125"/>
        <end position="158"/>
    </location>
</feature>
<feature type="transmembrane region" description="Helical" evidence="1">
    <location>
        <begin position="94"/>
        <end position="113"/>
    </location>
</feature>
<dbReference type="Pfam" id="PF14897">
    <property type="entry name" value="EpsG"/>
    <property type="match status" value="1"/>
</dbReference>
<evidence type="ECO:0000313" key="3">
    <source>
        <dbReference type="Proteomes" id="UP000280475"/>
    </source>
</evidence>
<keyword evidence="1" id="KW-0472">Membrane</keyword>
<dbReference type="Proteomes" id="UP000280475">
    <property type="component" value="Chromosome"/>
</dbReference>
<name>A0A3G5FHN6_TETHA</name>
<evidence type="ECO:0000313" key="2">
    <source>
        <dbReference type="EMBL" id="AYW49638.1"/>
    </source>
</evidence>
<organism evidence="2 3">
    <name type="scientific">Tetragenococcus halophilus</name>
    <name type="common">Pediococcus halophilus</name>
    <dbReference type="NCBI Taxonomy" id="51669"/>
    <lineage>
        <taxon>Bacteria</taxon>
        <taxon>Bacillati</taxon>
        <taxon>Bacillota</taxon>
        <taxon>Bacilli</taxon>
        <taxon>Lactobacillales</taxon>
        <taxon>Enterococcaceae</taxon>
        <taxon>Tetragenococcus</taxon>
    </lineage>
</organism>
<dbReference type="RefSeq" id="WP_103892941.1">
    <property type="nucleotide sequence ID" value="NZ_CP027768.1"/>
</dbReference>
<dbReference type="AlphaFoldDB" id="A0A3G5FHN6"/>
<keyword evidence="1" id="KW-1133">Transmembrane helix</keyword>
<feature type="transmembrane region" description="Helical" evidence="1">
    <location>
        <begin position="30"/>
        <end position="48"/>
    </location>
</feature>
<sequence length="360" mass="42096">MFYYYLLLCFLFLSLVTENSLFQSKFYANLLLIYMTVLTVAISVVNPITADMRRYLANLNVMHDIGLFDAITQSRWEPSFVTFQWLLSKISTSNFLFISISTLLILLIIISALKKIVPYDKIPLIMFGYLSLFSFYNLISNVLRQGFSVAFLLVMLIFLKKDKYTFAIISLVIAVSFHTTAIVGIILVCLYKINFSFKAHVYVFFVAALTMLLNINQRIISLLPFSLVDDAGEYLQQYTSESSLLRYGAVNRLDFLVFSVFWFFVALFFYKRYLNGDLFYELIIRAYAIYGSIFFLFGFISFSDRLAVYSWFLIPLLLFYPIIKMRTRNKLIWLLLGLIACILMMYVFDISDYYAYLMPY</sequence>
<gene>
    <name evidence="2" type="ORF">C7H83_03630</name>
</gene>